<protein>
    <submittedName>
        <fullName evidence="1">Uncharacterized protein</fullName>
    </submittedName>
</protein>
<comment type="caution">
    <text evidence="1">The sequence shown here is derived from an EMBL/GenBank/DDBJ whole genome shotgun (WGS) entry which is preliminary data.</text>
</comment>
<name>A0ACC2I3J2_9PLEO</name>
<sequence>MFNDSDIPPYAILSHTWGIKEVTFEDIIEAKGRTKAGYKKILFCARQAATDGLQHCWVDSCCIDRSSSAELSEAINSMFRWYQNAKCCYVYLADVSKNGCNGEPGLTGSWMSVLRKSRWFTRGWTLQELLAPRSVEFFTKEGEYLGNKRSLEEVLHEITEIPITALRNQPLRDFGVEERFCWAATRETTRKEDRAYCLLGIFDIHMPLLYGEGEETAMKRLRSMAESATDGPTGAVLQMKLSGLRQWLAVPNPSTQPQRALQDRFREICLWVLESDKYARWKTGSASILWLHGLPGSGKTVISTAILQDLLESCNSRSNGVSAHFYFEFHSEQTKRPDTFLRSLICQLSQNCVQMPASLDTLFALRDNGHGLPSLQTLLGVLRQMILEFPQVFLLVEALDECTQRPELMQVLATIAGWRLQNLHLLMTSRAEQEIKSFLEDCVGEKYTIDLERDMVDKDRLMNIFINHHLAVKRLMP</sequence>
<reference evidence="1" key="1">
    <citation type="submission" date="2022-11" db="EMBL/GenBank/DDBJ databases">
        <title>Genome Sequence of Boeremia exigua.</title>
        <authorList>
            <person name="Buettner E."/>
        </authorList>
    </citation>
    <scope>NUCLEOTIDE SEQUENCE</scope>
    <source>
        <strain evidence="1">CU02</strain>
    </source>
</reference>
<organism evidence="1 2">
    <name type="scientific">Boeremia exigua</name>
    <dbReference type="NCBI Taxonomy" id="749465"/>
    <lineage>
        <taxon>Eukaryota</taxon>
        <taxon>Fungi</taxon>
        <taxon>Dikarya</taxon>
        <taxon>Ascomycota</taxon>
        <taxon>Pezizomycotina</taxon>
        <taxon>Dothideomycetes</taxon>
        <taxon>Pleosporomycetidae</taxon>
        <taxon>Pleosporales</taxon>
        <taxon>Pleosporineae</taxon>
        <taxon>Didymellaceae</taxon>
        <taxon>Boeremia</taxon>
    </lineage>
</organism>
<gene>
    <name evidence="1" type="ORF">OPT61_g7362</name>
</gene>
<evidence type="ECO:0000313" key="2">
    <source>
        <dbReference type="Proteomes" id="UP001153331"/>
    </source>
</evidence>
<evidence type="ECO:0000313" key="1">
    <source>
        <dbReference type="EMBL" id="KAJ8109574.1"/>
    </source>
</evidence>
<proteinExistence type="predicted"/>
<dbReference type="EMBL" id="JAPHNI010000597">
    <property type="protein sequence ID" value="KAJ8109574.1"/>
    <property type="molecule type" value="Genomic_DNA"/>
</dbReference>
<dbReference type="Proteomes" id="UP001153331">
    <property type="component" value="Unassembled WGS sequence"/>
</dbReference>
<keyword evidence="2" id="KW-1185">Reference proteome</keyword>
<accession>A0ACC2I3J2</accession>